<feature type="region of interest" description="Disordered" evidence="1">
    <location>
        <begin position="1"/>
        <end position="22"/>
    </location>
</feature>
<keyword evidence="2" id="KW-0472">Membrane</keyword>
<dbReference type="EMBL" id="JBHTCQ010000001">
    <property type="protein sequence ID" value="MFC7403553.1"/>
    <property type="molecule type" value="Genomic_DNA"/>
</dbReference>
<reference evidence="5" key="1">
    <citation type="journal article" date="2019" name="Int. J. Syst. Evol. Microbiol.">
        <title>The Global Catalogue of Microorganisms (GCM) 10K type strain sequencing project: providing services to taxonomists for standard genome sequencing and annotation.</title>
        <authorList>
            <consortium name="The Broad Institute Genomics Platform"/>
            <consortium name="The Broad Institute Genome Sequencing Center for Infectious Disease"/>
            <person name="Wu L."/>
            <person name="Ma J."/>
        </authorList>
    </citation>
    <scope>NUCLEOTIDE SEQUENCE [LARGE SCALE GENOMIC DNA]</scope>
    <source>
        <strain evidence="5">JCM 1490</strain>
    </source>
</reference>
<evidence type="ECO:0000256" key="1">
    <source>
        <dbReference type="SAM" id="MobiDB-lite"/>
    </source>
</evidence>
<protein>
    <recommendedName>
        <fullName evidence="3">Leucine rich repeat variant domain-containing protein</fullName>
    </recommendedName>
</protein>
<gene>
    <name evidence="4" type="ORF">ACFQQL_00425</name>
</gene>
<comment type="caution">
    <text evidence="4">The sequence shown here is derived from an EMBL/GenBank/DDBJ whole genome shotgun (WGS) entry which is preliminary data.</text>
</comment>
<evidence type="ECO:0000313" key="4">
    <source>
        <dbReference type="EMBL" id="MFC7403553.1"/>
    </source>
</evidence>
<evidence type="ECO:0000259" key="3">
    <source>
        <dbReference type="Pfam" id="PF25591"/>
    </source>
</evidence>
<keyword evidence="2" id="KW-1133">Transmembrane helix</keyword>
<proteinExistence type="predicted"/>
<evidence type="ECO:0000256" key="2">
    <source>
        <dbReference type="SAM" id="Phobius"/>
    </source>
</evidence>
<name>A0ABW2Q820_9MICO</name>
<dbReference type="Pfam" id="PF25591">
    <property type="entry name" value="LRV_2"/>
    <property type="match status" value="1"/>
</dbReference>
<accession>A0ABW2Q820</accession>
<dbReference type="InterPro" id="IPR057893">
    <property type="entry name" value="LRV_2"/>
</dbReference>
<feature type="transmembrane region" description="Helical" evidence="2">
    <location>
        <begin position="168"/>
        <end position="193"/>
    </location>
</feature>
<evidence type="ECO:0000313" key="5">
    <source>
        <dbReference type="Proteomes" id="UP001596455"/>
    </source>
</evidence>
<dbReference type="RefSeq" id="WP_382390123.1">
    <property type="nucleotide sequence ID" value="NZ_JBHTCQ010000001.1"/>
</dbReference>
<keyword evidence="2" id="KW-0812">Transmembrane</keyword>
<feature type="domain" description="Leucine rich repeat variant" evidence="3">
    <location>
        <begin position="10"/>
        <end position="69"/>
    </location>
</feature>
<sequence length="197" mass="20484">MTTTPAPEQFTPRHAHDPSTPPDVLALIAEHRPDLRALVAANPSTGEPVLAWLETLRDVGVSTALKARPRVAVEKVADAPEDEPLPAGRPLPAWLFDDADDVGAGTALASGVVAPVSMPELPIQQAARALDARERRDSERGWYPGLAQRATVPAGAPVAIAPPDRRTLLPWFVGAAGLVAALAASVFLGLSLATVGG</sequence>
<keyword evidence="5" id="KW-1185">Reference proteome</keyword>
<organism evidence="4 5">
    <name type="scientific">Georgenia alba</name>
    <dbReference type="NCBI Taxonomy" id="2233858"/>
    <lineage>
        <taxon>Bacteria</taxon>
        <taxon>Bacillati</taxon>
        <taxon>Actinomycetota</taxon>
        <taxon>Actinomycetes</taxon>
        <taxon>Micrococcales</taxon>
        <taxon>Bogoriellaceae</taxon>
        <taxon>Georgenia</taxon>
    </lineage>
</organism>
<dbReference type="Proteomes" id="UP001596455">
    <property type="component" value="Unassembled WGS sequence"/>
</dbReference>